<evidence type="ECO:0000256" key="5">
    <source>
        <dbReference type="SAM" id="MobiDB-lite"/>
    </source>
</evidence>
<dbReference type="PANTHER" id="PTHR33124:SF12">
    <property type="entry name" value="TRANSCRIPTION FACTOR BHLH148"/>
    <property type="match status" value="1"/>
</dbReference>
<reference evidence="7 8" key="1">
    <citation type="journal article" date="2023" name="Hortic Res">
        <title>Pangenome of water caltrop reveals structural variations and asymmetric subgenome divergence after allopolyploidization.</title>
        <authorList>
            <person name="Zhang X."/>
            <person name="Chen Y."/>
            <person name="Wang L."/>
            <person name="Yuan Y."/>
            <person name="Fang M."/>
            <person name="Shi L."/>
            <person name="Lu R."/>
            <person name="Comes H.P."/>
            <person name="Ma Y."/>
            <person name="Chen Y."/>
            <person name="Huang G."/>
            <person name="Zhou Y."/>
            <person name="Zheng Z."/>
            <person name="Qiu Y."/>
        </authorList>
    </citation>
    <scope>NUCLEOTIDE SEQUENCE [LARGE SCALE GENOMIC DNA]</scope>
    <source>
        <tissue evidence="7">Roots</tissue>
    </source>
</reference>
<dbReference type="AlphaFoldDB" id="A0AAN7KYC4"/>
<evidence type="ECO:0000313" key="8">
    <source>
        <dbReference type="Proteomes" id="UP001345219"/>
    </source>
</evidence>
<dbReference type="PANTHER" id="PTHR33124">
    <property type="entry name" value="TRANSCRIPTION FACTOR IBH1-LIKE 1"/>
    <property type="match status" value="1"/>
</dbReference>
<keyword evidence="3" id="KW-0804">Transcription</keyword>
<comment type="subcellular location">
    <subcellularLocation>
        <location evidence="1">Nucleus</location>
    </subcellularLocation>
</comment>
<dbReference type="CDD" id="cd11444">
    <property type="entry name" value="bHLH_AtIBH1_like"/>
    <property type="match status" value="1"/>
</dbReference>
<dbReference type="InterPro" id="IPR044549">
    <property type="entry name" value="bHLH_AtIBH1-like"/>
</dbReference>
<feature type="compositionally biased region" description="Basic residues" evidence="5">
    <location>
        <begin position="21"/>
        <end position="30"/>
    </location>
</feature>
<evidence type="ECO:0000256" key="4">
    <source>
        <dbReference type="ARBA" id="ARBA00023242"/>
    </source>
</evidence>
<dbReference type="GO" id="GO:0005634">
    <property type="term" value="C:nucleus"/>
    <property type="evidence" value="ECO:0007669"/>
    <property type="project" value="UniProtKB-SubCell"/>
</dbReference>
<feature type="compositionally biased region" description="Polar residues" evidence="5">
    <location>
        <begin position="7"/>
        <end position="16"/>
    </location>
</feature>
<feature type="domain" description="IBH1-like N-terminal" evidence="6">
    <location>
        <begin position="48"/>
        <end position="101"/>
    </location>
</feature>
<name>A0AAN7KYC4_9MYRT</name>
<dbReference type="InterPro" id="IPR044660">
    <property type="entry name" value="IBH1-like"/>
</dbReference>
<gene>
    <name evidence="7" type="ORF">SAY87_023773</name>
</gene>
<evidence type="ECO:0000256" key="1">
    <source>
        <dbReference type="ARBA" id="ARBA00004123"/>
    </source>
</evidence>
<dbReference type="Pfam" id="PF26576">
    <property type="entry name" value="IBH1_N"/>
    <property type="match status" value="1"/>
</dbReference>
<dbReference type="Proteomes" id="UP001345219">
    <property type="component" value="Chromosome 18"/>
</dbReference>
<keyword evidence="4" id="KW-0539">Nucleus</keyword>
<feature type="region of interest" description="Disordered" evidence="5">
    <location>
        <begin position="1"/>
        <end position="40"/>
    </location>
</feature>
<evidence type="ECO:0000259" key="6">
    <source>
        <dbReference type="Pfam" id="PF26576"/>
    </source>
</evidence>
<dbReference type="InterPro" id="IPR059002">
    <property type="entry name" value="IBH1_N"/>
</dbReference>
<protein>
    <recommendedName>
        <fullName evidence="6">IBH1-like N-terminal domain-containing protein</fullName>
    </recommendedName>
</protein>
<organism evidence="7 8">
    <name type="scientific">Trapa incisa</name>
    <dbReference type="NCBI Taxonomy" id="236973"/>
    <lineage>
        <taxon>Eukaryota</taxon>
        <taxon>Viridiplantae</taxon>
        <taxon>Streptophyta</taxon>
        <taxon>Embryophyta</taxon>
        <taxon>Tracheophyta</taxon>
        <taxon>Spermatophyta</taxon>
        <taxon>Magnoliopsida</taxon>
        <taxon>eudicotyledons</taxon>
        <taxon>Gunneridae</taxon>
        <taxon>Pentapetalae</taxon>
        <taxon>rosids</taxon>
        <taxon>malvids</taxon>
        <taxon>Myrtales</taxon>
        <taxon>Lythraceae</taxon>
        <taxon>Trapa</taxon>
    </lineage>
</organism>
<keyword evidence="2" id="KW-0805">Transcription regulation</keyword>
<evidence type="ECO:0000256" key="3">
    <source>
        <dbReference type="ARBA" id="ARBA00023163"/>
    </source>
</evidence>
<evidence type="ECO:0000313" key="7">
    <source>
        <dbReference type="EMBL" id="KAK4775812.1"/>
    </source>
</evidence>
<dbReference type="GO" id="GO:0006355">
    <property type="term" value="P:regulation of DNA-templated transcription"/>
    <property type="evidence" value="ECO:0007669"/>
    <property type="project" value="InterPro"/>
</dbReference>
<keyword evidence="8" id="KW-1185">Reference proteome</keyword>
<accession>A0AAN7KYC4</accession>
<proteinExistence type="predicted"/>
<comment type="caution">
    <text evidence="7">The sequence shown here is derived from an EMBL/GenBank/DDBJ whole genome shotgun (WGS) entry which is preliminary data.</text>
</comment>
<dbReference type="EMBL" id="JAXIOK010000003">
    <property type="protein sequence ID" value="KAK4775812.1"/>
    <property type="molecule type" value="Genomic_DNA"/>
</dbReference>
<evidence type="ECO:0000256" key="2">
    <source>
        <dbReference type="ARBA" id="ARBA00023015"/>
    </source>
</evidence>
<sequence length="207" mass="22880">MKMKPSLVSTPLTVSNARPDRMRKKRKARAHSQAQPRALPQAQWKTEAQQRAYSSKLLQALARARIRGGGTAVREAADRALASAAKGKSRWSQAILTARRNRVKLQKQRSKRVQVGAAATGKGALPPRKARLSVMRLKKGRTRTSTEEQWKARVLGRLVPGCRKEPLPVILEEAFDYIEALEMQVKAMNTLALLLCGAGTSSNRPPL</sequence>